<gene>
    <name evidence="5" type="ORF">FAZ21_00180</name>
</gene>
<dbReference type="Gene3D" id="3.30.565.10">
    <property type="entry name" value="Histidine kinase-like ATPase, C-terminal domain"/>
    <property type="match status" value="1"/>
</dbReference>
<dbReference type="Pfam" id="PF02518">
    <property type="entry name" value="HATPase_c"/>
    <property type="match status" value="1"/>
</dbReference>
<dbReference type="GO" id="GO:0046983">
    <property type="term" value="F:protein dimerization activity"/>
    <property type="evidence" value="ECO:0007669"/>
    <property type="project" value="InterPro"/>
</dbReference>
<dbReference type="InterPro" id="IPR005467">
    <property type="entry name" value="His_kinase_dom"/>
</dbReference>
<dbReference type="Proteomes" id="UP000310016">
    <property type="component" value="Unassembled WGS sequence"/>
</dbReference>
<reference evidence="5 6" key="1">
    <citation type="submission" date="2019-04" db="EMBL/GenBank/DDBJ databases">
        <title>Chitiniphilus eburnea sp. nov., a novel chitinolytic bacterium isolated from aquaculture sludge.</title>
        <authorList>
            <person name="Sheng M."/>
        </authorList>
    </citation>
    <scope>NUCLEOTIDE SEQUENCE [LARGE SCALE GENOMIC DNA]</scope>
    <source>
        <strain evidence="5 6">HX-2-15</strain>
    </source>
</reference>
<comment type="caution">
    <text evidence="5">The sequence shown here is derived from an EMBL/GenBank/DDBJ whole genome shotgun (WGS) entry which is preliminary data.</text>
</comment>
<evidence type="ECO:0000256" key="3">
    <source>
        <dbReference type="ARBA" id="ARBA00023012"/>
    </source>
</evidence>
<dbReference type="InterPro" id="IPR013656">
    <property type="entry name" value="PAS_4"/>
</dbReference>
<dbReference type="SUPFAM" id="SSF55785">
    <property type="entry name" value="PYP-like sensor domain (PAS domain)"/>
    <property type="match status" value="1"/>
</dbReference>
<keyword evidence="3" id="KW-0902">Two-component regulatory system</keyword>
<keyword evidence="2" id="KW-0418">Kinase</keyword>
<dbReference type="Gene3D" id="1.20.5.1930">
    <property type="match status" value="1"/>
</dbReference>
<organism evidence="5 6">
    <name type="scientific">Chitiniphilus eburneus</name>
    <dbReference type="NCBI Taxonomy" id="2571148"/>
    <lineage>
        <taxon>Bacteria</taxon>
        <taxon>Pseudomonadati</taxon>
        <taxon>Pseudomonadota</taxon>
        <taxon>Betaproteobacteria</taxon>
        <taxon>Neisseriales</taxon>
        <taxon>Chitinibacteraceae</taxon>
        <taxon>Chitiniphilus</taxon>
    </lineage>
</organism>
<dbReference type="SUPFAM" id="SSF55874">
    <property type="entry name" value="ATPase domain of HSP90 chaperone/DNA topoisomerase II/histidine kinase"/>
    <property type="match status" value="1"/>
</dbReference>
<evidence type="ECO:0000256" key="2">
    <source>
        <dbReference type="ARBA" id="ARBA00022777"/>
    </source>
</evidence>
<dbReference type="Pfam" id="PF07730">
    <property type="entry name" value="HisKA_3"/>
    <property type="match status" value="1"/>
</dbReference>
<dbReference type="PANTHER" id="PTHR24421:SF58">
    <property type="entry name" value="SIGNAL TRANSDUCTION HISTIDINE-PROTEIN KINASE_PHOSPHATASE UHPB"/>
    <property type="match status" value="1"/>
</dbReference>
<dbReference type="Gene3D" id="3.30.450.20">
    <property type="entry name" value="PAS domain"/>
    <property type="match status" value="1"/>
</dbReference>
<dbReference type="PROSITE" id="PS50109">
    <property type="entry name" value="HIS_KIN"/>
    <property type="match status" value="1"/>
</dbReference>
<dbReference type="OrthoDB" id="9797605at2"/>
<dbReference type="InterPro" id="IPR036890">
    <property type="entry name" value="HATPase_C_sf"/>
</dbReference>
<dbReference type="GO" id="GO:0000155">
    <property type="term" value="F:phosphorelay sensor kinase activity"/>
    <property type="evidence" value="ECO:0007669"/>
    <property type="project" value="InterPro"/>
</dbReference>
<evidence type="ECO:0000313" key="5">
    <source>
        <dbReference type="EMBL" id="TJZ78747.1"/>
    </source>
</evidence>
<keyword evidence="6" id="KW-1185">Reference proteome</keyword>
<evidence type="ECO:0000313" key="6">
    <source>
        <dbReference type="Proteomes" id="UP000310016"/>
    </source>
</evidence>
<dbReference type="AlphaFoldDB" id="A0A4U0QBK8"/>
<feature type="domain" description="Histidine kinase" evidence="4">
    <location>
        <begin position="196"/>
        <end position="390"/>
    </location>
</feature>
<proteinExistence type="predicted"/>
<dbReference type="RefSeq" id="WP_136771263.1">
    <property type="nucleotide sequence ID" value="NZ_CP156074.1"/>
</dbReference>
<dbReference type="CDD" id="cd16917">
    <property type="entry name" value="HATPase_UhpB-NarQ-NarX-like"/>
    <property type="match status" value="1"/>
</dbReference>
<dbReference type="PANTHER" id="PTHR24421">
    <property type="entry name" value="NITRATE/NITRITE SENSOR PROTEIN NARX-RELATED"/>
    <property type="match status" value="1"/>
</dbReference>
<dbReference type="InterPro" id="IPR011712">
    <property type="entry name" value="Sig_transdc_His_kin_sub3_dim/P"/>
</dbReference>
<dbReference type="InterPro" id="IPR000014">
    <property type="entry name" value="PAS"/>
</dbReference>
<evidence type="ECO:0000259" key="4">
    <source>
        <dbReference type="PROSITE" id="PS50109"/>
    </source>
</evidence>
<dbReference type="InterPro" id="IPR003594">
    <property type="entry name" value="HATPase_dom"/>
</dbReference>
<name>A0A4U0QBK8_9NEIS</name>
<protein>
    <recommendedName>
        <fullName evidence="4">Histidine kinase domain-containing protein</fullName>
    </recommendedName>
</protein>
<dbReference type="InterPro" id="IPR050482">
    <property type="entry name" value="Sensor_HK_TwoCompSys"/>
</dbReference>
<dbReference type="Pfam" id="PF08448">
    <property type="entry name" value="PAS_4"/>
    <property type="match status" value="1"/>
</dbReference>
<dbReference type="InterPro" id="IPR035965">
    <property type="entry name" value="PAS-like_dom_sf"/>
</dbReference>
<sequence>MTQPTRSEGLAELGWQALASLNVGVIVVDPDERVRVWNGWIVAHSGIAEAEALDRPLRTLFPSLEGGYLHETLRAALELGHPSVLSHSLHEAQLPLYGLPLGAQVPLMQHVHLIPLPGTPRHCMIQVTDASAALKREAMLKRKARLLQESLELQHSLINELEHSQDSLELLVQERTTQLEELAGHLQDLSEREKAKLARELHDELGAILTAIRIDISWLQRSLGELPPMGAAKLQRMLTNLDRGIQLKRRIMEGMRPTLLSTFGIVVTLRELVREVAALNQWALTLHLPDDDLQLSEELSITVFRVTQEALTNAAKYAEATRVSIVLSVDERELLLAVEDNGVGINEQDAQAPRRHGILGMKHRVFARGGSFELQKVAPHGTRVVARMPR</sequence>
<evidence type="ECO:0000256" key="1">
    <source>
        <dbReference type="ARBA" id="ARBA00022679"/>
    </source>
</evidence>
<keyword evidence="1" id="KW-0808">Transferase</keyword>
<accession>A0A4U0QBK8</accession>
<dbReference type="EMBL" id="SUMF01000001">
    <property type="protein sequence ID" value="TJZ78747.1"/>
    <property type="molecule type" value="Genomic_DNA"/>
</dbReference>
<dbReference type="CDD" id="cd00130">
    <property type="entry name" value="PAS"/>
    <property type="match status" value="1"/>
</dbReference>
<dbReference type="GO" id="GO:0016020">
    <property type="term" value="C:membrane"/>
    <property type="evidence" value="ECO:0007669"/>
    <property type="project" value="InterPro"/>
</dbReference>